<reference evidence="1" key="1">
    <citation type="submission" date="2023-03" db="EMBL/GenBank/DDBJ databases">
        <title>Chromosome-level genomes of two armyworms, Mythimna separata and Mythimna loreyi, provide insights into the biosynthesis and reception of sex pheromones.</title>
        <authorList>
            <person name="Zhao H."/>
        </authorList>
    </citation>
    <scope>NUCLEOTIDE SEQUENCE</scope>
    <source>
        <strain evidence="1">BeijingLab</strain>
    </source>
</reference>
<sequence>MAEKLKDYQVIDVFCGGTFYKVRHKVTNNIFAWKAYDCSAFSNEQIQNVANEVKTISKVTSKSLLRYYDTIFHTPSKTLYFVLEYNSWRSVQELLEVCKATDKFISESFIWHLLHELARLCKAVEDLHVVYVQKCITPGSIYVDESGELRINCFELTAAPRSVDVMRQIAEVIHTLCYRPGASDDKIKEFHYTDDLRDIISFLMDERNANMRPDVVLYHPTVLMNLENKTKPKCLNDIVISVGHSYFLSEMNKCDSEKAVELSRAVEPLPRTLFNIADSPIYCNISPRRKANIEIEQSSSPQSPMSPTLAALALELPGFVPRCRKPYAETLDKLNCAQRVSEETLSQQWMSRLVALRHREESLNKRERDLIAKEIVNSPCTKIIPLNASLELACEGQSNGITLPPMMTQAKNDRHEWLSRRRRPRSSSVRRGRRKSYAYEDLDSSLSADAGDGSIIVTAAKIAADNMPRRSIFPDVSTKKVHFTASNPFTESDDSVTLTFYELDNVDAEGYQVPRQEALAKDINKFKYLDLKKSPSEKRASMQWCHSSPSKQARTSKNIFGDITNTNHSSMRKTPSKTSLTSRGSNTSRQSMFSCRSHWSMESSSTKLSEGSISERTRSSMRQGLPQTPVAPPEVKKSKSRKSLLNFKTPFKFMTATKI</sequence>
<keyword evidence="2" id="KW-1185">Reference proteome</keyword>
<protein>
    <submittedName>
        <fullName evidence="1">Uncharacterized protein</fullName>
    </submittedName>
</protein>
<name>A0ACC2QRE5_9NEOP</name>
<organism evidence="1 2">
    <name type="scientific">Mythimna loreyi</name>
    <dbReference type="NCBI Taxonomy" id="667449"/>
    <lineage>
        <taxon>Eukaryota</taxon>
        <taxon>Metazoa</taxon>
        <taxon>Ecdysozoa</taxon>
        <taxon>Arthropoda</taxon>
        <taxon>Hexapoda</taxon>
        <taxon>Insecta</taxon>
        <taxon>Pterygota</taxon>
        <taxon>Neoptera</taxon>
        <taxon>Endopterygota</taxon>
        <taxon>Lepidoptera</taxon>
        <taxon>Glossata</taxon>
        <taxon>Ditrysia</taxon>
        <taxon>Noctuoidea</taxon>
        <taxon>Noctuidae</taxon>
        <taxon>Noctuinae</taxon>
        <taxon>Hadenini</taxon>
        <taxon>Mythimna</taxon>
    </lineage>
</organism>
<dbReference type="Proteomes" id="UP001231649">
    <property type="component" value="Chromosome 19"/>
</dbReference>
<dbReference type="EMBL" id="CM056795">
    <property type="protein sequence ID" value="KAJ8720483.1"/>
    <property type="molecule type" value="Genomic_DNA"/>
</dbReference>
<proteinExistence type="predicted"/>
<accession>A0ACC2QRE5</accession>
<evidence type="ECO:0000313" key="2">
    <source>
        <dbReference type="Proteomes" id="UP001231649"/>
    </source>
</evidence>
<gene>
    <name evidence="1" type="ORF">PYW08_005948</name>
</gene>
<comment type="caution">
    <text evidence="1">The sequence shown here is derived from an EMBL/GenBank/DDBJ whole genome shotgun (WGS) entry which is preliminary data.</text>
</comment>
<evidence type="ECO:0000313" key="1">
    <source>
        <dbReference type="EMBL" id="KAJ8720483.1"/>
    </source>
</evidence>